<dbReference type="Proteomes" id="UP000703893">
    <property type="component" value="Unassembled WGS sequence"/>
</dbReference>
<feature type="region of interest" description="Disordered" evidence="1">
    <location>
        <begin position="182"/>
        <end position="219"/>
    </location>
</feature>
<sequence length="219" mass="23099">MRTSDVASAAATVLSAGYVAATGFRTADRPLNVNRPTEGARLKPDEEAHTERALTVFQAYHARLGEAARGPVRLLVEVHGNSRPENVGLIEVATVGIATASAELLRAGLNSRFPALRVAVEPADRVHYAATATKRWGSLSRIPQALHVEFPKDPREPAKARETGKKLGLALNAWLTAPASVSAAASASAGKDRSGPRSGRDDRRGSPAGTAPSAFDRPR</sequence>
<protein>
    <submittedName>
        <fullName evidence="2">Uncharacterized protein</fullName>
    </submittedName>
</protein>
<feature type="compositionally biased region" description="Basic and acidic residues" evidence="1">
    <location>
        <begin position="190"/>
        <end position="205"/>
    </location>
</feature>
<proteinExistence type="predicted"/>
<accession>A0A937X767</accession>
<dbReference type="EMBL" id="VGJX01000629">
    <property type="protein sequence ID" value="MBM3275562.1"/>
    <property type="molecule type" value="Genomic_DNA"/>
</dbReference>
<dbReference type="AlphaFoldDB" id="A0A937X767"/>
<gene>
    <name evidence="2" type="ORF">FJZ00_10430</name>
</gene>
<reference evidence="2 3" key="1">
    <citation type="submission" date="2019-03" db="EMBL/GenBank/DDBJ databases">
        <title>Lake Tanganyika Metagenome-Assembled Genomes (MAGs).</title>
        <authorList>
            <person name="Tran P."/>
        </authorList>
    </citation>
    <scope>NUCLEOTIDE SEQUENCE [LARGE SCALE GENOMIC DNA]</scope>
    <source>
        <strain evidence="2">K_DeepCast_65m_m2_236</strain>
    </source>
</reference>
<evidence type="ECO:0000313" key="3">
    <source>
        <dbReference type="Proteomes" id="UP000703893"/>
    </source>
</evidence>
<evidence type="ECO:0000313" key="2">
    <source>
        <dbReference type="EMBL" id="MBM3275562.1"/>
    </source>
</evidence>
<organism evidence="2 3">
    <name type="scientific">Candidatus Tanganyikabacteria bacterium</name>
    <dbReference type="NCBI Taxonomy" id="2961651"/>
    <lineage>
        <taxon>Bacteria</taxon>
        <taxon>Bacillati</taxon>
        <taxon>Candidatus Sericytochromatia</taxon>
        <taxon>Candidatus Tanganyikabacteria</taxon>
    </lineage>
</organism>
<comment type="caution">
    <text evidence="2">The sequence shown here is derived from an EMBL/GenBank/DDBJ whole genome shotgun (WGS) entry which is preliminary data.</text>
</comment>
<name>A0A937X767_9BACT</name>
<evidence type="ECO:0000256" key="1">
    <source>
        <dbReference type="SAM" id="MobiDB-lite"/>
    </source>
</evidence>